<evidence type="ECO:0000256" key="1">
    <source>
        <dbReference type="SAM" id="MobiDB-lite"/>
    </source>
</evidence>
<comment type="caution">
    <text evidence="2">The sequence shown here is derived from an EMBL/GenBank/DDBJ whole genome shotgun (WGS) entry which is preliminary data.</text>
</comment>
<feature type="compositionally biased region" description="Polar residues" evidence="1">
    <location>
        <begin position="115"/>
        <end position="126"/>
    </location>
</feature>
<feature type="compositionally biased region" description="Polar residues" evidence="1">
    <location>
        <begin position="205"/>
        <end position="216"/>
    </location>
</feature>
<feature type="compositionally biased region" description="Pro residues" evidence="1">
    <location>
        <begin position="232"/>
        <end position="241"/>
    </location>
</feature>
<evidence type="ECO:0000313" key="3">
    <source>
        <dbReference type="Proteomes" id="UP001151760"/>
    </source>
</evidence>
<name>A0ABQ5FA99_9ASTR</name>
<reference evidence="2" key="1">
    <citation type="journal article" date="2022" name="Int. J. Mol. Sci.">
        <title>Draft Genome of Tanacetum Coccineum: Genomic Comparison of Closely Related Tanacetum-Family Plants.</title>
        <authorList>
            <person name="Yamashiro T."/>
            <person name="Shiraishi A."/>
            <person name="Nakayama K."/>
            <person name="Satake H."/>
        </authorList>
    </citation>
    <scope>NUCLEOTIDE SEQUENCE</scope>
</reference>
<keyword evidence="3" id="KW-1185">Reference proteome</keyword>
<reference evidence="2" key="2">
    <citation type="submission" date="2022-01" db="EMBL/GenBank/DDBJ databases">
        <authorList>
            <person name="Yamashiro T."/>
            <person name="Shiraishi A."/>
            <person name="Satake H."/>
            <person name="Nakayama K."/>
        </authorList>
    </citation>
    <scope>NUCLEOTIDE SEQUENCE</scope>
</reference>
<feature type="compositionally biased region" description="Low complexity" evidence="1">
    <location>
        <begin position="86"/>
        <end position="99"/>
    </location>
</feature>
<protein>
    <submittedName>
        <fullName evidence="2">Uncharacterized protein</fullName>
    </submittedName>
</protein>
<organism evidence="2 3">
    <name type="scientific">Tanacetum coccineum</name>
    <dbReference type="NCBI Taxonomy" id="301880"/>
    <lineage>
        <taxon>Eukaryota</taxon>
        <taxon>Viridiplantae</taxon>
        <taxon>Streptophyta</taxon>
        <taxon>Embryophyta</taxon>
        <taxon>Tracheophyta</taxon>
        <taxon>Spermatophyta</taxon>
        <taxon>Magnoliopsida</taxon>
        <taxon>eudicotyledons</taxon>
        <taxon>Gunneridae</taxon>
        <taxon>Pentapetalae</taxon>
        <taxon>asterids</taxon>
        <taxon>campanulids</taxon>
        <taxon>Asterales</taxon>
        <taxon>Asteraceae</taxon>
        <taxon>Asteroideae</taxon>
        <taxon>Anthemideae</taxon>
        <taxon>Anthemidinae</taxon>
        <taxon>Tanacetum</taxon>
    </lineage>
</organism>
<evidence type="ECO:0000313" key="2">
    <source>
        <dbReference type="EMBL" id="GJT59843.1"/>
    </source>
</evidence>
<feature type="region of interest" description="Disordered" evidence="1">
    <location>
        <begin position="162"/>
        <end position="241"/>
    </location>
</feature>
<feature type="compositionally biased region" description="Low complexity" evidence="1">
    <location>
        <begin position="163"/>
        <end position="204"/>
    </location>
</feature>
<dbReference type="EMBL" id="BQNB010017145">
    <property type="protein sequence ID" value="GJT59843.1"/>
    <property type="molecule type" value="Genomic_DNA"/>
</dbReference>
<gene>
    <name evidence="2" type="ORF">Tco_1003376</name>
</gene>
<feature type="region of interest" description="Disordered" evidence="1">
    <location>
        <begin position="48"/>
        <end position="126"/>
    </location>
</feature>
<sequence length="241" mass="26591">MLIEFVIQNQFFSYTLEEFAQMLDIPCEGACVFTDKWSLDELAYDVPRDGPYQTNPPSPDDIISYIRNDREGLTRKDYGTRRGRHSTSSPSAFDQPSSSHLNDDDDDDGNDEGTSRASTPSPTCFVNSLTNELRDEHRGGLRSIGKGLKNLWRNMKKNDEDVTTIPSPITTSSSPSLPNAPSKTTSTKDTSSTFGTTSSLFKSKPQSLSLNSNDTPSPQPSNPFLENVMVAPPRPSHPLPL</sequence>
<dbReference type="Proteomes" id="UP001151760">
    <property type="component" value="Unassembled WGS sequence"/>
</dbReference>
<proteinExistence type="predicted"/>
<accession>A0ABQ5FA99</accession>
<feature type="compositionally biased region" description="Basic and acidic residues" evidence="1">
    <location>
        <begin position="67"/>
        <end position="80"/>
    </location>
</feature>